<gene>
    <name evidence="2" type="ORF">COCNU_14G008840</name>
</gene>
<reference evidence="2" key="2">
    <citation type="submission" date="2019-07" db="EMBL/GenBank/DDBJ databases">
        <authorList>
            <person name="Yang Y."/>
            <person name="Bocs S."/>
            <person name="Baudouin L."/>
        </authorList>
    </citation>
    <scope>NUCLEOTIDE SEQUENCE</scope>
    <source>
        <tissue evidence="2">Spear leaf of Hainan Tall coconut</tissue>
    </source>
</reference>
<dbReference type="EMBL" id="CM017885">
    <property type="protein sequence ID" value="KAG1368416.1"/>
    <property type="molecule type" value="Genomic_DNA"/>
</dbReference>
<reference evidence="2" key="1">
    <citation type="journal article" date="2017" name="Gigascience">
        <title>The genome draft of coconut (Cocos nucifera).</title>
        <authorList>
            <person name="Xiao Y."/>
            <person name="Xu P."/>
            <person name="Fan H."/>
            <person name="Baudouin L."/>
            <person name="Xia W."/>
            <person name="Bocs S."/>
            <person name="Xu J."/>
            <person name="Li Q."/>
            <person name="Guo A."/>
            <person name="Zhou L."/>
            <person name="Li J."/>
            <person name="Wu Y."/>
            <person name="Ma Z."/>
            <person name="Armero A."/>
            <person name="Issali A.E."/>
            <person name="Liu N."/>
            <person name="Peng M."/>
            <person name="Yang Y."/>
        </authorList>
    </citation>
    <scope>NUCLEOTIDE SEQUENCE</scope>
    <source>
        <tissue evidence="2">Spear leaf of Hainan Tall coconut</tissue>
    </source>
</reference>
<protein>
    <submittedName>
        <fullName evidence="2">Uncharacterized protein</fullName>
    </submittedName>
</protein>
<feature type="region of interest" description="Disordered" evidence="1">
    <location>
        <begin position="1"/>
        <end position="21"/>
    </location>
</feature>
<dbReference type="AlphaFoldDB" id="A0A8K0IVG5"/>
<proteinExistence type="predicted"/>
<feature type="compositionally biased region" description="Basic residues" evidence="1">
    <location>
        <begin position="137"/>
        <end position="150"/>
    </location>
</feature>
<accession>A0A8K0IVG5</accession>
<evidence type="ECO:0000256" key="1">
    <source>
        <dbReference type="SAM" id="MobiDB-lite"/>
    </source>
</evidence>
<name>A0A8K0IVG5_COCNU</name>
<evidence type="ECO:0000313" key="3">
    <source>
        <dbReference type="Proteomes" id="UP000797356"/>
    </source>
</evidence>
<keyword evidence="3" id="KW-1185">Reference proteome</keyword>
<dbReference type="Proteomes" id="UP000797356">
    <property type="component" value="Chromosome 14"/>
</dbReference>
<organism evidence="2 3">
    <name type="scientific">Cocos nucifera</name>
    <name type="common">Coconut palm</name>
    <dbReference type="NCBI Taxonomy" id="13894"/>
    <lineage>
        <taxon>Eukaryota</taxon>
        <taxon>Viridiplantae</taxon>
        <taxon>Streptophyta</taxon>
        <taxon>Embryophyta</taxon>
        <taxon>Tracheophyta</taxon>
        <taxon>Spermatophyta</taxon>
        <taxon>Magnoliopsida</taxon>
        <taxon>Liliopsida</taxon>
        <taxon>Arecaceae</taxon>
        <taxon>Arecoideae</taxon>
        <taxon>Cocoseae</taxon>
        <taxon>Attaleinae</taxon>
        <taxon>Cocos</taxon>
    </lineage>
</organism>
<sequence length="158" mass="17746">MKFGASETELSLEPIIEEAPTERHELLPQKVSQGGGTKFGRIHDLHGASEAELPSKLIIKEAPTKGHEVLLWKVSRESGMKFGASEAKLPLKPVIEEAPIEWHELLPQKISQEDGMQFSRIHDIPAQARLNSPRSSSSRKPRQRGMKFFHGRFYGKAE</sequence>
<evidence type="ECO:0000313" key="2">
    <source>
        <dbReference type="EMBL" id="KAG1368416.1"/>
    </source>
</evidence>
<feature type="region of interest" description="Disordered" evidence="1">
    <location>
        <begin position="125"/>
        <end position="158"/>
    </location>
</feature>
<comment type="caution">
    <text evidence="2">The sequence shown here is derived from an EMBL/GenBank/DDBJ whole genome shotgun (WGS) entry which is preliminary data.</text>
</comment>